<evidence type="ECO:0000313" key="2">
    <source>
        <dbReference type="EMBL" id="KAK5977554.1"/>
    </source>
</evidence>
<dbReference type="SUPFAM" id="SSF101447">
    <property type="entry name" value="Formin homology 2 domain (FH2 domain)"/>
    <property type="match status" value="1"/>
</dbReference>
<dbReference type="EMBL" id="WIXE01010459">
    <property type="protein sequence ID" value="KAK5977554.1"/>
    <property type="molecule type" value="Genomic_DNA"/>
</dbReference>
<evidence type="ECO:0000256" key="1">
    <source>
        <dbReference type="SAM" id="MobiDB-lite"/>
    </source>
</evidence>
<feature type="region of interest" description="Disordered" evidence="1">
    <location>
        <begin position="27"/>
        <end position="72"/>
    </location>
</feature>
<evidence type="ECO:0000313" key="3">
    <source>
        <dbReference type="Proteomes" id="UP001331761"/>
    </source>
</evidence>
<protein>
    <submittedName>
        <fullName evidence="2">Uncharacterized protein</fullName>
    </submittedName>
</protein>
<comment type="caution">
    <text evidence="2">The sequence shown here is derived from an EMBL/GenBank/DDBJ whole genome shotgun (WGS) entry which is preliminary data.</text>
</comment>
<keyword evidence="3" id="KW-1185">Reference proteome</keyword>
<dbReference type="Proteomes" id="UP001331761">
    <property type="component" value="Unassembled WGS sequence"/>
</dbReference>
<accession>A0AAN8J1Z7</accession>
<feature type="compositionally biased region" description="Basic and acidic residues" evidence="1">
    <location>
        <begin position="40"/>
        <end position="51"/>
    </location>
</feature>
<organism evidence="2 3">
    <name type="scientific">Trichostrongylus colubriformis</name>
    <name type="common">Black scour worm</name>
    <dbReference type="NCBI Taxonomy" id="6319"/>
    <lineage>
        <taxon>Eukaryota</taxon>
        <taxon>Metazoa</taxon>
        <taxon>Ecdysozoa</taxon>
        <taxon>Nematoda</taxon>
        <taxon>Chromadorea</taxon>
        <taxon>Rhabditida</taxon>
        <taxon>Rhabditina</taxon>
        <taxon>Rhabditomorpha</taxon>
        <taxon>Strongyloidea</taxon>
        <taxon>Trichostrongylidae</taxon>
        <taxon>Trichostrongylus</taxon>
    </lineage>
</organism>
<sequence>MGPPPPPPPPPPLLSHAAARLRKTGYYEQIRGDVPNLSDGRVDGSHERLSDGNRPYGSHFNQLERNPPREQVGRQVRLDVLAIDY</sequence>
<reference evidence="2 3" key="1">
    <citation type="submission" date="2019-10" db="EMBL/GenBank/DDBJ databases">
        <title>Assembly and Annotation for the nematode Trichostrongylus colubriformis.</title>
        <authorList>
            <person name="Martin J."/>
        </authorList>
    </citation>
    <scope>NUCLEOTIDE SEQUENCE [LARGE SCALE GENOMIC DNA]</scope>
    <source>
        <strain evidence="2">G859</strain>
        <tissue evidence="2">Whole worm</tissue>
    </source>
</reference>
<gene>
    <name evidence="2" type="ORF">GCK32_010602</name>
</gene>
<name>A0AAN8J1Z7_TRICO</name>
<dbReference type="AlphaFoldDB" id="A0AAN8J1Z7"/>
<proteinExistence type="predicted"/>